<dbReference type="Pfam" id="PF00990">
    <property type="entry name" value="GGDEF"/>
    <property type="match status" value="1"/>
</dbReference>
<dbReference type="PROSITE" id="PS50887">
    <property type="entry name" value="GGDEF"/>
    <property type="match status" value="1"/>
</dbReference>
<name>A0A1H4D231_ALKAM</name>
<dbReference type="InterPro" id="IPR050469">
    <property type="entry name" value="Diguanylate_Cyclase"/>
</dbReference>
<feature type="transmembrane region" description="Helical" evidence="4">
    <location>
        <begin position="24"/>
        <end position="42"/>
    </location>
</feature>
<dbReference type="EC" id="2.7.7.65" evidence="2"/>
<dbReference type="CDD" id="cd01949">
    <property type="entry name" value="GGDEF"/>
    <property type="match status" value="1"/>
</dbReference>
<gene>
    <name evidence="6" type="ORF">SAMN04488051_10527</name>
</gene>
<evidence type="ECO:0000313" key="6">
    <source>
        <dbReference type="EMBL" id="SEA66596.1"/>
    </source>
</evidence>
<comment type="cofactor">
    <cofactor evidence="1">
        <name>Mg(2+)</name>
        <dbReference type="ChEBI" id="CHEBI:18420"/>
    </cofactor>
</comment>
<keyword evidence="4" id="KW-0812">Transmembrane</keyword>
<dbReference type="InterPro" id="IPR029787">
    <property type="entry name" value="Nucleotide_cyclase"/>
</dbReference>
<dbReference type="STRING" id="152573.SAMN04488051_10527"/>
<dbReference type="EMBL" id="FNRM01000005">
    <property type="protein sequence ID" value="SEA66596.1"/>
    <property type="molecule type" value="Genomic_DNA"/>
</dbReference>
<evidence type="ECO:0000313" key="7">
    <source>
        <dbReference type="Proteomes" id="UP000198773"/>
    </source>
</evidence>
<feature type="transmembrane region" description="Helical" evidence="4">
    <location>
        <begin position="48"/>
        <end position="68"/>
    </location>
</feature>
<dbReference type="InterPro" id="IPR048435">
    <property type="entry name" value="MASE6"/>
</dbReference>
<dbReference type="PANTHER" id="PTHR45138">
    <property type="entry name" value="REGULATORY COMPONENTS OF SENSORY TRANSDUCTION SYSTEM"/>
    <property type="match status" value="1"/>
</dbReference>
<feature type="transmembrane region" description="Helical" evidence="4">
    <location>
        <begin position="80"/>
        <end position="97"/>
    </location>
</feature>
<reference evidence="6 7" key="1">
    <citation type="submission" date="2016-10" db="EMBL/GenBank/DDBJ databases">
        <authorList>
            <person name="de Groot N.N."/>
        </authorList>
    </citation>
    <scope>NUCLEOTIDE SEQUENCE [LARGE SCALE GENOMIC DNA]</scope>
    <source>
        <strain evidence="6 7">CGMCC 1.3430</strain>
    </source>
</reference>
<dbReference type="SUPFAM" id="SSF55073">
    <property type="entry name" value="Nucleotide cyclase"/>
    <property type="match status" value="1"/>
</dbReference>
<proteinExistence type="predicted"/>
<accession>A0A1H4D231</accession>
<dbReference type="Proteomes" id="UP000198773">
    <property type="component" value="Unassembled WGS sequence"/>
</dbReference>
<evidence type="ECO:0000256" key="3">
    <source>
        <dbReference type="ARBA" id="ARBA00034247"/>
    </source>
</evidence>
<dbReference type="PANTHER" id="PTHR45138:SF9">
    <property type="entry name" value="DIGUANYLATE CYCLASE DGCM-RELATED"/>
    <property type="match status" value="1"/>
</dbReference>
<dbReference type="SMART" id="SM00267">
    <property type="entry name" value="GGDEF"/>
    <property type="match status" value="1"/>
</dbReference>
<dbReference type="InterPro" id="IPR000160">
    <property type="entry name" value="GGDEF_dom"/>
</dbReference>
<evidence type="ECO:0000259" key="5">
    <source>
        <dbReference type="PROSITE" id="PS50887"/>
    </source>
</evidence>
<feature type="transmembrane region" description="Helical" evidence="4">
    <location>
        <begin position="127"/>
        <end position="144"/>
    </location>
</feature>
<evidence type="ECO:0000256" key="4">
    <source>
        <dbReference type="SAM" id="Phobius"/>
    </source>
</evidence>
<feature type="transmembrane region" description="Helical" evidence="4">
    <location>
        <begin position="156"/>
        <end position="173"/>
    </location>
</feature>
<organism evidence="6 7">
    <name type="scientific">Alkalimonas amylolytica</name>
    <dbReference type="NCBI Taxonomy" id="152573"/>
    <lineage>
        <taxon>Bacteria</taxon>
        <taxon>Pseudomonadati</taxon>
        <taxon>Pseudomonadota</taxon>
        <taxon>Gammaproteobacteria</taxon>
        <taxon>Alkalimonas</taxon>
    </lineage>
</organism>
<dbReference type="Pfam" id="PF20966">
    <property type="entry name" value="MASE6"/>
    <property type="match status" value="1"/>
</dbReference>
<dbReference type="Gene3D" id="3.30.70.270">
    <property type="match status" value="1"/>
</dbReference>
<dbReference type="InterPro" id="IPR043128">
    <property type="entry name" value="Rev_trsase/Diguanyl_cyclase"/>
</dbReference>
<evidence type="ECO:0000256" key="2">
    <source>
        <dbReference type="ARBA" id="ARBA00012528"/>
    </source>
</evidence>
<feature type="domain" description="GGDEF" evidence="5">
    <location>
        <begin position="222"/>
        <end position="351"/>
    </location>
</feature>
<keyword evidence="4" id="KW-1133">Transmembrane helix</keyword>
<dbReference type="GO" id="GO:0052621">
    <property type="term" value="F:diguanylate cyclase activity"/>
    <property type="evidence" value="ECO:0007669"/>
    <property type="project" value="UniProtKB-EC"/>
</dbReference>
<comment type="catalytic activity">
    <reaction evidence="3">
        <text>2 GTP = 3',3'-c-di-GMP + 2 diphosphate</text>
        <dbReference type="Rhea" id="RHEA:24898"/>
        <dbReference type="ChEBI" id="CHEBI:33019"/>
        <dbReference type="ChEBI" id="CHEBI:37565"/>
        <dbReference type="ChEBI" id="CHEBI:58805"/>
        <dbReference type="EC" id="2.7.7.65"/>
    </reaction>
</comment>
<keyword evidence="4" id="KW-0472">Membrane</keyword>
<evidence type="ECO:0000256" key="1">
    <source>
        <dbReference type="ARBA" id="ARBA00001946"/>
    </source>
</evidence>
<dbReference type="FunFam" id="3.30.70.270:FF:000001">
    <property type="entry name" value="Diguanylate cyclase domain protein"/>
    <property type="match status" value="1"/>
</dbReference>
<sequence length="351" mass="39895">MTPSLNQKRSQQSQHIDARRRHHILAFVSYITSAVMFIYGFKNLHAELWLLPLILFITGSCFLVNVLVYQATKKLQRACTIEALLVGAFVLSLVYQGGHNNTALYWVFPFPAILFGLLGVRHALISNAFLVLTLAVMLFTPDLILAEYKDAETSRFLASLIIVIIVCWINDHYRERSHEAMELLQQSKELQANTDALTGLVNRRFLDSSLLPALAQQSDEFFPLAVIMCDIDHFKRLNDQFGHDVGDEVLKSVAHLFQQNLRQQDIACRTGGEEFLLILPHTSAIDARKVAEKIRLQFPQQRWVTNDTNYPVTASFGVAECNQTEQFYEAVKLADQQLYQAKHQGRNQVCG</sequence>
<dbReference type="AlphaFoldDB" id="A0A1H4D231"/>
<dbReference type="NCBIfam" id="TIGR00254">
    <property type="entry name" value="GGDEF"/>
    <property type="match status" value="1"/>
</dbReference>
<feature type="transmembrane region" description="Helical" evidence="4">
    <location>
        <begin position="103"/>
        <end position="120"/>
    </location>
</feature>
<keyword evidence="7" id="KW-1185">Reference proteome</keyword>
<protein>
    <recommendedName>
        <fullName evidence="2">diguanylate cyclase</fullName>
        <ecNumber evidence="2">2.7.7.65</ecNumber>
    </recommendedName>
</protein>